<sequence length="82" mass="9047">TEVAHPTAGNEETEPMWNVVGEAGILFTVPIDETGLDILLIFLGLIMIPLSTLYLVICIRSRFSYQTKLFSIVPAIKPAFPI</sequence>
<name>X1BIR4_9ZZZZ</name>
<protein>
    <submittedName>
        <fullName evidence="2">Uncharacterized protein</fullName>
    </submittedName>
</protein>
<organism evidence="2">
    <name type="scientific">marine sediment metagenome</name>
    <dbReference type="NCBI Taxonomy" id="412755"/>
    <lineage>
        <taxon>unclassified sequences</taxon>
        <taxon>metagenomes</taxon>
        <taxon>ecological metagenomes</taxon>
    </lineage>
</organism>
<comment type="caution">
    <text evidence="2">The sequence shown here is derived from an EMBL/GenBank/DDBJ whole genome shotgun (WGS) entry which is preliminary data.</text>
</comment>
<keyword evidence="1" id="KW-0812">Transmembrane</keyword>
<evidence type="ECO:0000313" key="2">
    <source>
        <dbReference type="EMBL" id="GAG81107.1"/>
    </source>
</evidence>
<accession>X1BIR4</accession>
<keyword evidence="1" id="KW-1133">Transmembrane helix</keyword>
<keyword evidence="1" id="KW-0472">Membrane</keyword>
<dbReference type="EMBL" id="BART01016391">
    <property type="protein sequence ID" value="GAG81107.1"/>
    <property type="molecule type" value="Genomic_DNA"/>
</dbReference>
<reference evidence="2" key="1">
    <citation type="journal article" date="2014" name="Front. Microbiol.">
        <title>High frequency of phylogenetically diverse reductive dehalogenase-homologous genes in deep subseafloor sedimentary metagenomes.</title>
        <authorList>
            <person name="Kawai M."/>
            <person name="Futagami T."/>
            <person name="Toyoda A."/>
            <person name="Takaki Y."/>
            <person name="Nishi S."/>
            <person name="Hori S."/>
            <person name="Arai W."/>
            <person name="Tsubouchi T."/>
            <person name="Morono Y."/>
            <person name="Uchiyama I."/>
            <person name="Ito T."/>
            <person name="Fujiyama A."/>
            <person name="Inagaki F."/>
            <person name="Takami H."/>
        </authorList>
    </citation>
    <scope>NUCLEOTIDE SEQUENCE</scope>
    <source>
        <strain evidence="2">Expedition CK06-06</strain>
    </source>
</reference>
<feature type="transmembrane region" description="Helical" evidence="1">
    <location>
        <begin position="38"/>
        <end position="59"/>
    </location>
</feature>
<gene>
    <name evidence="2" type="ORF">S01H4_31537</name>
</gene>
<dbReference type="AlphaFoldDB" id="X1BIR4"/>
<feature type="non-terminal residue" evidence="2">
    <location>
        <position position="1"/>
    </location>
</feature>
<proteinExistence type="predicted"/>
<evidence type="ECO:0000256" key="1">
    <source>
        <dbReference type="SAM" id="Phobius"/>
    </source>
</evidence>